<comment type="cofactor">
    <cofactor evidence="1 19">
        <name>Mg(2+)</name>
        <dbReference type="ChEBI" id="CHEBI:18420"/>
    </cofactor>
</comment>
<dbReference type="STRING" id="398199.SAMN05421804_10453"/>
<evidence type="ECO:0000256" key="13">
    <source>
        <dbReference type="ARBA" id="ARBA00023136"/>
    </source>
</evidence>
<evidence type="ECO:0000256" key="3">
    <source>
        <dbReference type="ARBA" id="ARBA00004663"/>
    </source>
</evidence>
<evidence type="ECO:0000256" key="17">
    <source>
        <dbReference type="ARBA" id="ARBA00048623"/>
    </source>
</evidence>
<dbReference type="AlphaFoldDB" id="A0A1I4Y374"/>
<evidence type="ECO:0000256" key="6">
    <source>
        <dbReference type="ARBA" id="ARBA00015850"/>
    </source>
</evidence>
<dbReference type="EC" id="2.7.8.26" evidence="5 19"/>
<name>A0A1I4Y374_9CLOT</name>
<comment type="function">
    <text evidence="14 19">Joins adenosylcobinamide-GDP and alpha-ribazole to generate adenosylcobalamin (Ado-cobalamin). Also synthesizes adenosylcobalamin 5'-phosphate from adenosylcobinamide-GDP and alpha-ribazole 5'-phosphate.</text>
</comment>
<dbReference type="Pfam" id="PF02654">
    <property type="entry name" value="CobS"/>
    <property type="match status" value="1"/>
</dbReference>
<evidence type="ECO:0000256" key="11">
    <source>
        <dbReference type="ARBA" id="ARBA00022842"/>
    </source>
</evidence>
<dbReference type="EMBL" id="FOVK01000001">
    <property type="protein sequence ID" value="SFN32522.1"/>
    <property type="molecule type" value="Genomic_DNA"/>
</dbReference>
<keyword evidence="12 19" id="KW-1133">Transmembrane helix</keyword>
<evidence type="ECO:0000256" key="16">
    <source>
        <dbReference type="ARBA" id="ARBA00032853"/>
    </source>
</evidence>
<gene>
    <name evidence="19" type="primary">cobS</name>
    <name evidence="20" type="ORF">SAMN04488695_101365</name>
</gene>
<dbReference type="Proteomes" id="UP000181899">
    <property type="component" value="Unassembled WGS sequence"/>
</dbReference>
<evidence type="ECO:0000256" key="8">
    <source>
        <dbReference type="ARBA" id="ARBA00022573"/>
    </source>
</evidence>
<comment type="pathway">
    <text evidence="3 19">Cofactor biosynthesis; adenosylcobalamin biosynthesis; adenosylcobalamin from cob(II)yrinate a,c-diamide: step 7/7.</text>
</comment>
<evidence type="ECO:0000256" key="9">
    <source>
        <dbReference type="ARBA" id="ARBA00022679"/>
    </source>
</evidence>
<evidence type="ECO:0000256" key="4">
    <source>
        <dbReference type="ARBA" id="ARBA00010561"/>
    </source>
</evidence>
<dbReference type="HAMAP" id="MF_00719">
    <property type="entry name" value="CobS"/>
    <property type="match status" value="1"/>
</dbReference>
<evidence type="ECO:0000313" key="21">
    <source>
        <dbReference type="Proteomes" id="UP000181899"/>
    </source>
</evidence>
<comment type="catalytic activity">
    <reaction evidence="18 19">
        <text>alpha-ribazole 5'-phosphate + adenosylcob(III)inamide-GDP = adenosylcob(III)alamin 5'-phosphate + GMP + H(+)</text>
        <dbReference type="Rhea" id="RHEA:23560"/>
        <dbReference type="ChEBI" id="CHEBI:15378"/>
        <dbReference type="ChEBI" id="CHEBI:57918"/>
        <dbReference type="ChEBI" id="CHEBI:58115"/>
        <dbReference type="ChEBI" id="CHEBI:60487"/>
        <dbReference type="ChEBI" id="CHEBI:60493"/>
        <dbReference type="EC" id="2.7.8.26"/>
    </reaction>
</comment>
<feature type="transmembrane region" description="Helical" evidence="19">
    <location>
        <begin position="31"/>
        <end position="51"/>
    </location>
</feature>
<dbReference type="GO" id="GO:0008818">
    <property type="term" value="F:cobalamin 5'-phosphate synthase activity"/>
    <property type="evidence" value="ECO:0007669"/>
    <property type="project" value="UniProtKB-UniRule"/>
</dbReference>
<reference evidence="20 21" key="1">
    <citation type="submission" date="2016-10" db="EMBL/GenBank/DDBJ databases">
        <authorList>
            <person name="de Groot N.N."/>
        </authorList>
    </citation>
    <scope>NUCLEOTIDE SEQUENCE [LARGE SCALE GENOMIC DNA]</scope>
    <source>
        <strain evidence="20 21">ML2</strain>
    </source>
</reference>
<evidence type="ECO:0000256" key="18">
    <source>
        <dbReference type="ARBA" id="ARBA00049504"/>
    </source>
</evidence>
<dbReference type="NCBIfam" id="TIGR00317">
    <property type="entry name" value="cobS"/>
    <property type="match status" value="1"/>
</dbReference>
<dbReference type="GO" id="GO:0005886">
    <property type="term" value="C:plasma membrane"/>
    <property type="evidence" value="ECO:0007669"/>
    <property type="project" value="UniProtKB-SubCell"/>
</dbReference>
<feature type="transmembrane region" description="Helical" evidence="19">
    <location>
        <begin position="225"/>
        <end position="243"/>
    </location>
</feature>
<protein>
    <recommendedName>
        <fullName evidence="6 19">Adenosylcobinamide-GDP ribazoletransferase</fullName>
        <ecNumber evidence="5 19">2.7.8.26</ecNumber>
    </recommendedName>
    <alternativeName>
        <fullName evidence="16 19">Cobalamin synthase</fullName>
    </alternativeName>
    <alternativeName>
        <fullName evidence="15 19">Cobalamin-5'-phosphate synthase</fullName>
    </alternativeName>
</protein>
<keyword evidence="8 19" id="KW-0169">Cobalamin biosynthesis</keyword>
<dbReference type="GO" id="GO:0051073">
    <property type="term" value="F:adenosylcobinamide-GDP ribazoletransferase activity"/>
    <property type="evidence" value="ECO:0007669"/>
    <property type="project" value="UniProtKB-UniRule"/>
</dbReference>
<feature type="transmembrane region" description="Helical" evidence="19">
    <location>
        <begin position="132"/>
        <end position="153"/>
    </location>
</feature>
<keyword evidence="11 19" id="KW-0460">Magnesium</keyword>
<keyword evidence="21" id="KW-1185">Reference proteome</keyword>
<feature type="transmembrane region" description="Helical" evidence="19">
    <location>
        <begin position="197"/>
        <end position="213"/>
    </location>
</feature>
<evidence type="ECO:0000256" key="7">
    <source>
        <dbReference type="ARBA" id="ARBA00022475"/>
    </source>
</evidence>
<comment type="subcellular location">
    <subcellularLocation>
        <location evidence="2 19">Cell membrane</location>
        <topology evidence="2 19">Multi-pass membrane protein</topology>
    </subcellularLocation>
</comment>
<sequence length="245" mass="27132">MNEILLMLQFFTVTPIHKELPYDQERFTKTAVLLPVLGGVIGLLEGGAFFLMQGLFRPMSAVFFILMLDAFLTKGIHLDGLADTCDGLLSGRDRKTMLEIMKDSRLGTFGALSLFFYLFLKAALLLEFETGMVLRLVLLLPVIGRSMMVFGAYKSVYARPHGFGGIYIGKISRVSLFITSGTALLYAQALLGSSAGISWFAVCFLIFLMKRFVEKRLGGMTGDVLGAFIEVSQVLFLLVYLLMES</sequence>
<keyword evidence="13 19" id="KW-0472">Membrane</keyword>
<evidence type="ECO:0000256" key="14">
    <source>
        <dbReference type="ARBA" id="ARBA00025228"/>
    </source>
</evidence>
<proteinExistence type="inferred from homology"/>
<comment type="similarity">
    <text evidence="4 19">Belongs to the CobS family.</text>
</comment>
<dbReference type="RefSeq" id="WP_177213435.1">
    <property type="nucleotide sequence ID" value="NZ_FOVK01000001.1"/>
</dbReference>
<organism evidence="20 21">
    <name type="scientific">Proteiniclasticum ruminis</name>
    <dbReference type="NCBI Taxonomy" id="398199"/>
    <lineage>
        <taxon>Bacteria</taxon>
        <taxon>Bacillati</taxon>
        <taxon>Bacillota</taxon>
        <taxon>Clostridia</taxon>
        <taxon>Eubacteriales</taxon>
        <taxon>Clostridiaceae</taxon>
        <taxon>Proteiniclasticum</taxon>
    </lineage>
</organism>
<comment type="catalytic activity">
    <reaction evidence="17 19">
        <text>alpha-ribazole + adenosylcob(III)inamide-GDP = adenosylcob(III)alamin + GMP + H(+)</text>
        <dbReference type="Rhea" id="RHEA:16049"/>
        <dbReference type="ChEBI" id="CHEBI:10329"/>
        <dbReference type="ChEBI" id="CHEBI:15378"/>
        <dbReference type="ChEBI" id="CHEBI:18408"/>
        <dbReference type="ChEBI" id="CHEBI:58115"/>
        <dbReference type="ChEBI" id="CHEBI:60487"/>
        <dbReference type="EC" id="2.7.8.26"/>
    </reaction>
</comment>
<keyword evidence="10 19" id="KW-0812">Transmembrane</keyword>
<dbReference type="InterPro" id="IPR003805">
    <property type="entry name" value="CobS"/>
</dbReference>
<evidence type="ECO:0000256" key="12">
    <source>
        <dbReference type="ARBA" id="ARBA00022989"/>
    </source>
</evidence>
<dbReference type="PANTHER" id="PTHR34148:SF1">
    <property type="entry name" value="ADENOSYLCOBINAMIDE-GDP RIBAZOLETRANSFERASE"/>
    <property type="match status" value="1"/>
</dbReference>
<keyword evidence="7 19" id="KW-1003">Cell membrane</keyword>
<dbReference type="GO" id="GO:0009236">
    <property type="term" value="P:cobalamin biosynthetic process"/>
    <property type="evidence" value="ECO:0007669"/>
    <property type="project" value="UniProtKB-UniRule"/>
</dbReference>
<evidence type="ECO:0000313" key="20">
    <source>
        <dbReference type="EMBL" id="SFN32522.1"/>
    </source>
</evidence>
<feature type="transmembrane region" description="Helical" evidence="19">
    <location>
        <begin position="106"/>
        <end position="126"/>
    </location>
</feature>
<evidence type="ECO:0000256" key="15">
    <source>
        <dbReference type="ARBA" id="ARBA00032605"/>
    </source>
</evidence>
<evidence type="ECO:0000256" key="1">
    <source>
        <dbReference type="ARBA" id="ARBA00001946"/>
    </source>
</evidence>
<keyword evidence="9 19" id="KW-0808">Transferase</keyword>
<dbReference type="PANTHER" id="PTHR34148">
    <property type="entry name" value="ADENOSYLCOBINAMIDE-GDP RIBAZOLETRANSFERASE"/>
    <property type="match status" value="1"/>
</dbReference>
<evidence type="ECO:0000256" key="2">
    <source>
        <dbReference type="ARBA" id="ARBA00004651"/>
    </source>
</evidence>
<evidence type="ECO:0000256" key="19">
    <source>
        <dbReference type="HAMAP-Rule" id="MF_00719"/>
    </source>
</evidence>
<accession>A0A1I4Y374</accession>
<evidence type="ECO:0000256" key="10">
    <source>
        <dbReference type="ARBA" id="ARBA00022692"/>
    </source>
</evidence>
<evidence type="ECO:0000256" key="5">
    <source>
        <dbReference type="ARBA" id="ARBA00013200"/>
    </source>
</evidence>
<dbReference type="UniPathway" id="UPA00148">
    <property type="reaction ID" value="UER00238"/>
</dbReference>